<keyword evidence="2" id="KW-0472">Membrane</keyword>
<dbReference type="InterPro" id="IPR025645">
    <property type="entry name" value="DUF4349"/>
</dbReference>
<protein>
    <submittedName>
        <fullName evidence="5">DUF4349 domain-containing protein</fullName>
    </submittedName>
</protein>
<gene>
    <name evidence="5" type="ORF">GCM10010449_70890</name>
</gene>
<feature type="domain" description="DUF4349" evidence="4">
    <location>
        <begin position="89"/>
        <end position="297"/>
    </location>
</feature>
<evidence type="ECO:0000313" key="6">
    <source>
        <dbReference type="Proteomes" id="UP001501637"/>
    </source>
</evidence>
<evidence type="ECO:0000259" key="4">
    <source>
        <dbReference type="Pfam" id="PF14257"/>
    </source>
</evidence>
<sequence>MQASSTYRHRTSRHRTVQALSAVLLAAALALTGCSAGGDSDGGGDSDKAAGAAREDAAASGDQDDKGMGGGSQADKSGKKKPPELVGTHIIRTATLTVRVKDVPKALDKARAAATDAGGVVGDETTDRDGRGHERSRIVLRVPQDQYDEVLTSLEGTGKLIERKAKAQDVTEQVVDVESRIKSQRASVARVRELMDKATKLSDVVTLEGELSSRQSELEALLAQQSSLKDRTSMSTITLSLSETAVKKADAGDDDPTFVDALSGGWSAFVTMLRWLAVALGAVLPFVAVAALLFLLWQRLVRPRLPRRPAVAAAPAAPAREGDDD</sequence>
<name>A0ABP6N9A4_9ACTN</name>
<reference evidence="6" key="1">
    <citation type="journal article" date="2019" name="Int. J. Syst. Evol. Microbiol.">
        <title>The Global Catalogue of Microorganisms (GCM) 10K type strain sequencing project: providing services to taxonomists for standard genome sequencing and annotation.</title>
        <authorList>
            <consortium name="The Broad Institute Genomics Platform"/>
            <consortium name="The Broad Institute Genome Sequencing Center for Infectious Disease"/>
            <person name="Wu L."/>
            <person name="Ma J."/>
        </authorList>
    </citation>
    <scope>NUCLEOTIDE SEQUENCE [LARGE SCALE GENOMIC DNA]</scope>
    <source>
        <strain evidence="6">JCM 9092</strain>
    </source>
</reference>
<dbReference type="EMBL" id="BAAAUG010000162">
    <property type="protein sequence ID" value="GAA3140696.1"/>
    <property type="molecule type" value="Genomic_DNA"/>
</dbReference>
<dbReference type="RefSeq" id="WP_344528269.1">
    <property type="nucleotide sequence ID" value="NZ_BAAAUG010000162.1"/>
</dbReference>
<evidence type="ECO:0000256" key="2">
    <source>
        <dbReference type="SAM" id="Phobius"/>
    </source>
</evidence>
<evidence type="ECO:0000256" key="3">
    <source>
        <dbReference type="SAM" id="SignalP"/>
    </source>
</evidence>
<accession>A0ABP6N9A4</accession>
<keyword evidence="2" id="KW-1133">Transmembrane helix</keyword>
<keyword evidence="6" id="KW-1185">Reference proteome</keyword>
<dbReference type="Proteomes" id="UP001501637">
    <property type="component" value="Unassembled WGS sequence"/>
</dbReference>
<dbReference type="Pfam" id="PF14257">
    <property type="entry name" value="DUF4349"/>
    <property type="match status" value="1"/>
</dbReference>
<proteinExistence type="predicted"/>
<evidence type="ECO:0000313" key="5">
    <source>
        <dbReference type="EMBL" id="GAA3140696.1"/>
    </source>
</evidence>
<feature type="transmembrane region" description="Helical" evidence="2">
    <location>
        <begin position="275"/>
        <end position="297"/>
    </location>
</feature>
<organism evidence="5 6">
    <name type="scientific">Streptomyces rectiviolaceus</name>
    <dbReference type="NCBI Taxonomy" id="332591"/>
    <lineage>
        <taxon>Bacteria</taxon>
        <taxon>Bacillati</taxon>
        <taxon>Actinomycetota</taxon>
        <taxon>Actinomycetes</taxon>
        <taxon>Kitasatosporales</taxon>
        <taxon>Streptomycetaceae</taxon>
        <taxon>Streptomyces</taxon>
    </lineage>
</organism>
<feature type="compositionally biased region" description="Basic and acidic residues" evidence="1">
    <location>
        <begin position="45"/>
        <end position="67"/>
    </location>
</feature>
<comment type="caution">
    <text evidence="5">The sequence shown here is derived from an EMBL/GenBank/DDBJ whole genome shotgun (WGS) entry which is preliminary data.</text>
</comment>
<keyword evidence="3" id="KW-0732">Signal</keyword>
<evidence type="ECO:0000256" key="1">
    <source>
        <dbReference type="SAM" id="MobiDB-lite"/>
    </source>
</evidence>
<feature type="region of interest" description="Disordered" evidence="1">
    <location>
        <begin position="37"/>
        <end position="88"/>
    </location>
</feature>
<feature type="chain" id="PRO_5045120395" evidence="3">
    <location>
        <begin position="37"/>
        <end position="325"/>
    </location>
</feature>
<keyword evidence="2" id="KW-0812">Transmembrane</keyword>
<feature type="signal peptide" evidence="3">
    <location>
        <begin position="1"/>
        <end position="36"/>
    </location>
</feature>